<dbReference type="EMBL" id="CP014226">
    <property type="protein sequence ID" value="AMD02391.1"/>
    <property type="molecule type" value="Genomic_DNA"/>
</dbReference>
<dbReference type="PIRSF" id="PIRSF007542">
    <property type="entry name" value="UCP007542"/>
    <property type="match status" value="1"/>
</dbReference>
<sequence>MHHTAVRLLRQFSATGLLVGTLFFAFSLTPSLLPRPMYSQGIVSGLSLAAGYALGYAGHWLWYYLHLPKPSLRLALTIKLTAAVVCAVIAAAFLWQASEWQNSIRELMGMEEVSGIRPFYIGTITLLIFGALLLVARLFRRTFRFLSQRLQRYISHRVSNVIGVLVATMLFWSVIDGIIFTLALRVADNSFQQLDELIQDDLAPPTDPMQTGSASSLIGWEELGSRGRRYISRTPSAEELTAFLGEPAQAPIRVYVGLSAAETPKERAQLALAELKRVRAFERSVLVLATPTGRGWVDPGAQNTLEYLQRGDVATATAQYSYLPSHLTIIAEGDYGAENARALFEVVYDYWTTLPAESRPKLYLHGLSLGSLNSDLSFDFYDIIDDPFHGALWSGPPYRSETWQAVTRDRELGSPAWLPTFRNGSVVRFMNQYQGLDMPYGEWGDFRIAYLQYGSDPITFFEPWSFFREPEWMREPRAPDVSPELRWYPVVTMLQLLADLTIGNAPPGYGHSFSARHYLDAWAKLIEPEDWTEAELEELQRRVAESYR</sequence>
<dbReference type="InterPro" id="IPR027787">
    <property type="entry name" value="Alpha/beta-hydrolase_catalytic"/>
</dbReference>
<feature type="transmembrane region" description="Helical" evidence="1">
    <location>
        <begin position="77"/>
        <end position="98"/>
    </location>
</feature>
<evidence type="ECO:0008006" key="6">
    <source>
        <dbReference type="Google" id="ProtNLM"/>
    </source>
</evidence>
<dbReference type="InterPro" id="IPR012037">
    <property type="entry name" value="Alpha/beta-hydrolase_fam"/>
</dbReference>
<dbReference type="RefSeq" id="WP_066451766.1">
    <property type="nucleotide sequence ID" value="NZ_CP014226.1"/>
</dbReference>
<dbReference type="ESTHER" id="9gamm-a0a120jwr4">
    <property type="family name" value="Abhydrolase_9"/>
</dbReference>
<dbReference type="InterPro" id="IPR027788">
    <property type="entry name" value="Alpha/beta-hydrolase_N_dom"/>
</dbReference>
<feature type="transmembrane region" description="Helical" evidence="1">
    <location>
        <begin position="45"/>
        <end position="65"/>
    </location>
</feature>
<feature type="domain" description="Alpha/beta-hydrolase catalytic" evidence="2">
    <location>
        <begin position="252"/>
        <end position="539"/>
    </location>
</feature>
<evidence type="ECO:0000313" key="5">
    <source>
        <dbReference type="Proteomes" id="UP000063387"/>
    </source>
</evidence>
<reference evidence="4 5" key="1">
    <citation type="journal article" date="2016" name="Genome Announc.">
        <title>Draft Genome Sequence of 'Halomonas chromatireducens' Strain AGD 8-3, a Haloalkaliphilic Chromate- and Selenite-Reducing Gammaproteobacterium.</title>
        <authorList>
            <person name="Sharko F.S."/>
            <person name="Shapovalova A.A."/>
            <person name="Tsygankova S.V."/>
            <person name="Komova A.V."/>
            <person name="Boulygina E.S."/>
            <person name="Teslyuk A.B."/>
            <person name="Gotovtsev P.M."/>
            <person name="Namsaraev Z.B."/>
            <person name="Khijniak T.V."/>
            <person name="Nedoluzhko A.V."/>
            <person name="Vasilov R.G."/>
        </authorList>
    </citation>
    <scope>NUCLEOTIDE SEQUENCE [LARGE SCALE GENOMIC DNA]</scope>
    <source>
        <strain evidence="4 5">AGD 8-3</strain>
    </source>
</reference>
<accession>A0A120JWR4</accession>
<keyword evidence="5" id="KW-1185">Reference proteome</keyword>
<dbReference type="AlphaFoldDB" id="A0A120JWR4"/>
<dbReference type="KEGG" id="hco:LOKO_03347"/>
<proteinExistence type="predicted"/>
<evidence type="ECO:0000256" key="1">
    <source>
        <dbReference type="SAM" id="Phobius"/>
    </source>
</evidence>
<feature type="transmembrane region" description="Helical" evidence="1">
    <location>
        <begin position="12"/>
        <end position="33"/>
    </location>
</feature>
<feature type="transmembrane region" description="Helical" evidence="1">
    <location>
        <begin position="118"/>
        <end position="139"/>
    </location>
</feature>
<gene>
    <name evidence="4" type="ORF">LOKO_03347</name>
</gene>
<keyword evidence="1" id="KW-0812">Transmembrane</keyword>
<keyword evidence="1" id="KW-1133">Transmembrane helix</keyword>
<dbReference type="Pfam" id="PF10081">
    <property type="entry name" value="Abhydrolase_9"/>
    <property type="match status" value="1"/>
</dbReference>
<dbReference type="Pfam" id="PF15420">
    <property type="entry name" value="Abhydrolase_9_N"/>
    <property type="match status" value="1"/>
</dbReference>
<reference evidence="4 5" key="2">
    <citation type="submission" date="2016-02" db="EMBL/GenBank/DDBJ databases">
        <authorList>
            <person name="Wen L."/>
            <person name="He K."/>
            <person name="Yang H."/>
        </authorList>
    </citation>
    <scope>NUCLEOTIDE SEQUENCE [LARGE SCALE GENOMIC DNA]</scope>
    <source>
        <strain evidence="4 5">AGD 8-3</strain>
    </source>
</reference>
<dbReference type="Proteomes" id="UP000063387">
    <property type="component" value="Chromosome"/>
</dbReference>
<name>A0A120JWR4_9GAMM</name>
<dbReference type="OrthoDB" id="4397445at2"/>
<protein>
    <recommendedName>
        <fullName evidence="6">Alpha/beta-hydrolase family protein</fullName>
    </recommendedName>
</protein>
<keyword evidence="1" id="KW-0472">Membrane</keyword>
<dbReference type="PATRIC" id="fig|507626.3.peg.3347"/>
<dbReference type="STRING" id="507626.LOKO_03347"/>
<feature type="domain" description="Alpha/beta-hydrolase N-terminal" evidence="3">
    <location>
        <begin position="28"/>
        <end position="235"/>
    </location>
</feature>
<evidence type="ECO:0000259" key="2">
    <source>
        <dbReference type="Pfam" id="PF10081"/>
    </source>
</evidence>
<organism evidence="4 5">
    <name type="scientific">Halomonas chromatireducens</name>
    <dbReference type="NCBI Taxonomy" id="507626"/>
    <lineage>
        <taxon>Bacteria</taxon>
        <taxon>Pseudomonadati</taxon>
        <taxon>Pseudomonadota</taxon>
        <taxon>Gammaproteobacteria</taxon>
        <taxon>Oceanospirillales</taxon>
        <taxon>Halomonadaceae</taxon>
        <taxon>Halomonas</taxon>
    </lineage>
</organism>
<evidence type="ECO:0000313" key="4">
    <source>
        <dbReference type="EMBL" id="AMD02391.1"/>
    </source>
</evidence>
<feature type="transmembrane region" description="Helical" evidence="1">
    <location>
        <begin position="160"/>
        <end position="184"/>
    </location>
</feature>
<evidence type="ECO:0000259" key="3">
    <source>
        <dbReference type="Pfam" id="PF15420"/>
    </source>
</evidence>